<feature type="domain" description="HIT-type" evidence="12">
    <location>
        <begin position="6"/>
        <end position="39"/>
    </location>
</feature>
<dbReference type="GO" id="GO:0048254">
    <property type="term" value="P:snoRNA localization"/>
    <property type="evidence" value="ECO:0007669"/>
    <property type="project" value="TreeGrafter"/>
</dbReference>
<dbReference type="GO" id="GO:0000463">
    <property type="term" value="P:maturation of LSU-rRNA from tricistronic rRNA transcript (SSU-rRNA, 5.8S rRNA, LSU-rRNA)"/>
    <property type="evidence" value="ECO:0007669"/>
    <property type="project" value="TreeGrafter"/>
</dbReference>
<evidence type="ECO:0000256" key="1">
    <source>
        <dbReference type="ARBA" id="ARBA00004123"/>
    </source>
</evidence>
<reference evidence="13" key="1">
    <citation type="journal article" date="2023" name="Nat. Commun.">
        <title>Diploid and tetraploid genomes of Acorus and the evolution of monocots.</title>
        <authorList>
            <person name="Ma L."/>
            <person name="Liu K.W."/>
            <person name="Li Z."/>
            <person name="Hsiao Y.Y."/>
            <person name="Qi Y."/>
            <person name="Fu T."/>
            <person name="Tang G.D."/>
            <person name="Zhang D."/>
            <person name="Sun W.H."/>
            <person name="Liu D.K."/>
            <person name="Li Y."/>
            <person name="Chen G.Z."/>
            <person name="Liu X.D."/>
            <person name="Liao X.Y."/>
            <person name="Jiang Y.T."/>
            <person name="Yu X."/>
            <person name="Hao Y."/>
            <person name="Huang J."/>
            <person name="Zhao X.W."/>
            <person name="Ke S."/>
            <person name="Chen Y.Y."/>
            <person name="Wu W.L."/>
            <person name="Hsu J.L."/>
            <person name="Lin Y.F."/>
            <person name="Huang M.D."/>
            <person name="Li C.Y."/>
            <person name="Huang L."/>
            <person name="Wang Z.W."/>
            <person name="Zhao X."/>
            <person name="Zhong W.Y."/>
            <person name="Peng D.H."/>
            <person name="Ahmad S."/>
            <person name="Lan S."/>
            <person name="Zhang J.S."/>
            <person name="Tsai W.C."/>
            <person name="Van de Peer Y."/>
            <person name="Liu Z.J."/>
        </authorList>
    </citation>
    <scope>NUCLEOTIDE SEQUENCE</scope>
    <source>
        <strain evidence="13">CP</strain>
    </source>
</reference>
<keyword evidence="14" id="KW-1185">Reference proteome</keyword>
<dbReference type="Proteomes" id="UP001180020">
    <property type="component" value="Unassembled WGS sequence"/>
</dbReference>
<dbReference type="InterPro" id="IPR007529">
    <property type="entry name" value="Znf_HIT"/>
</dbReference>
<dbReference type="PANTHER" id="PTHR13483:SF11">
    <property type="entry name" value="ZINC FINGER HIT DOMAIN-CONTAINING PROTEIN 3"/>
    <property type="match status" value="1"/>
</dbReference>
<dbReference type="InterPro" id="IPR048371">
    <property type="entry name" value="ZNHIT3_C"/>
</dbReference>
<evidence type="ECO:0000256" key="3">
    <source>
        <dbReference type="ARBA" id="ARBA00021568"/>
    </source>
</evidence>
<evidence type="ECO:0000313" key="13">
    <source>
        <dbReference type="EMBL" id="KAK1290205.1"/>
    </source>
</evidence>
<evidence type="ECO:0000256" key="6">
    <source>
        <dbReference type="ARBA" id="ARBA00022723"/>
    </source>
</evidence>
<keyword evidence="8" id="KW-0862">Zinc</keyword>
<comment type="caution">
    <text evidence="13">The sequence shown here is derived from an EMBL/GenBank/DDBJ whole genome shotgun (WGS) entry which is preliminary data.</text>
</comment>
<protein>
    <recommendedName>
        <fullName evidence="3">Zinc finger HIT domain-containing protein 3</fullName>
    </recommendedName>
</protein>
<dbReference type="GO" id="GO:0008270">
    <property type="term" value="F:zinc ion binding"/>
    <property type="evidence" value="ECO:0007669"/>
    <property type="project" value="UniProtKB-UniRule"/>
</dbReference>
<dbReference type="CDD" id="cd23024">
    <property type="entry name" value="zf-HIT_ZNHIT2-3"/>
    <property type="match status" value="1"/>
</dbReference>
<dbReference type="Pfam" id="PF04438">
    <property type="entry name" value="zf-HIT"/>
    <property type="match status" value="1"/>
</dbReference>
<evidence type="ECO:0000256" key="10">
    <source>
        <dbReference type="ARBA" id="ARBA00046946"/>
    </source>
</evidence>
<dbReference type="AlphaFoldDB" id="A0AAV9CMW1"/>
<dbReference type="GO" id="GO:0000492">
    <property type="term" value="P:box C/D snoRNP assembly"/>
    <property type="evidence" value="ECO:0007669"/>
    <property type="project" value="TreeGrafter"/>
</dbReference>
<comment type="subunit">
    <text evidence="10">Thyroid receptor interacting proteins (TRIPs) specifically interact with the ligand binding domain of the thyroid receptor (TR). Requires the presence of thyroid hormone for its interaction. Interacts with NUFIP1. Interacts (via HIT-type zinc finger) with the RUVBL1/RUVBL2 complex in the presence of ADP.</text>
</comment>
<proteinExistence type="predicted"/>
<keyword evidence="5" id="KW-0597">Phosphoprotein</keyword>
<evidence type="ECO:0000256" key="7">
    <source>
        <dbReference type="ARBA" id="ARBA00022771"/>
    </source>
</evidence>
<evidence type="ECO:0000256" key="9">
    <source>
        <dbReference type="ARBA" id="ARBA00023242"/>
    </source>
</evidence>
<evidence type="ECO:0000256" key="2">
    <source>
        <dbReference type="ARBA" id="ARBA00004496"/>
    </source>
</evidence>
<evidence type="ECO:0000256" key="4">
    <source>
        <dbReference type="ARBA" id="ARBA00022490"/>
    </source>
</evidence>
<accession>A0AAV9CMW1</accession>
<dbReference type="GO" id="GO:0005737">
    <property type="term" value="C:cytoplasm"/>
    <property type="evidence" value="ECO:0007669"/>
    <property type="project" value="UniProtKB-SubCell"/>
</dbReference>
<dbReference type="GO" id="GO:0070761">
    <property type="term" value="C:pre-snoRNP complex"/>
    <property type="evidence" value="ECO:0007669"/>
    <property type="project" value="TreeGrafter"/>
</dbReference>
<reference evidence="13" key="2">
    <citation type="submission" date="2023-06" db="EMBL/GenBank/DDBJ databases">
        <authorList>
            <person name="Ma L."/>
            <person name="Liu K.-W."/>
            <person name="Li Z."/>
            <person name="Hsiao Y.-Y."/>
            <person name="Qi Y."/>
            <person name="Fu T."/>
            <person name="Tang G."/>
            <person name="Zhang D."/>
            <person name="Sun W.-H."/>
            <person name="Liu D.-K."/>
            <person name="Li Y."/>
            <person name="Chen G.-Z."/>
            <person name="Liu X.-D."/>
            <person name="Liao X.-Y."/>
            <person name="Jiang Y.-T."/>
            <person name="Yu X."/>
            <person name="Hao Y."/>
            <person name="Huang J."/>
            <person name="Zhao X.-W."/>
            <person name="Ke S."/>
            <person name="Chen Y.-Y."/>
            <person name="Wu W.-L."/>
            <person name="Hsu J.-L."/>
            <person name="Lin Y.-F."/>
            <person name="Huang M.-D."/>
            <person name="Li C.-Y."/>
            <person name="Huang L."/>
            <person name="Wang Z.-W."/>
            <person name="Zhao X."/>
            <person name="Zhong W.-Y."/>
            <person name="Peng D.-H."/>
            <person name="Ahmad S."/>
            <person name="Lan S."/>
            <person name="Zhang J.-S."/>
            <person name="Tsai W.-C."/>
            <person name="Van De Peer Y."/>
            <person name="Liu Z.-J."/>
        </authorList>
    </citation>
    <scope>NUCLEOTIDE SEQUENCE</scope>
    <source>
        <strain evidence="13">CP</strain>
        <tissue evidence="13">Leaves</tissue>
    </source>
</reference>
<dbReference type="EMBL" id="JAUJYO010000018">
    <property type="protein sequence ID" value="KAK1290205.1"/>
    <property type="molecule type" value="Genomic_DNA"/>
</dbReference>
<keyword evidence="9" id="KW-0539">Nucleus</keyword>
<evidence type="ECO:0000259" key="12">
    <source>
        <dbReference type="PROSITE" id="PS51083"/>
    </source>
</evidence>
<evidence type="ECO:0000256" key="8">
    <source>
        <dbReference type="ARBA" id="ARBA00022833"/>
    </source>
</evidence>
<sequence>MGPRKCEVCRDTDSKYKCPSCLLPYCSIPCFKKHKEIPCMKPPSPQSIPAPISHNGTSYQIDEENCVLKRSQLESIAASNEIRDALRNDELRKSILKIDSSKDAFEELDKAMEGQSFKEFADKILCLLSPQEQ</sequence>
<comment type="subcellular location">
    <subcellularLocation>
        <location evidence="2">Cytoplasm</location>
    </subcellularLocation>
    <subcellularLocation>
        <location evidence="1">Nucleus</location>
    </subcellularLocation>
</comment>
<evidence type="ECO:0000256" key="11">
    <source>
        <dbReference type="PROSITE-ProRule" id="PRU00453"/>
    </source>
</evidence>
<keyword evidence="6" id="KW-0479">Metal-binding</keyword>
<name>A0AAV9CMW1_ACOCL</name>
<dbReference type="Gene3D" id="3.30.60.190">
    <property type="match status" value="1"/>
</dbReference>
<dbReference type="PANTHER" id="PTHR13483">
    <property type="entry name" value="BOX C_D SNORNA PROTEIN 1-RELATED"/>
    <property type="match status" value="1"/>
</dbReference>
<evidence type="ECO:0000256" key="5">
    <source>
        <dbReference type="ARBA" id="ARBA00022553"/>
    </source>
</evidence>
<keyword evidence="4" id="KW-0963">Cytoplasm</keyword>
<dbReference type="GO" id="GO:0005634">
    <property type="term" value="C:nucleus"/>
    <property type="evidence" value="ECO:0007669"/>
    <property type="project" value="UniProtKB-SubCell"/>
</dbReference>
<keyword evidence="7 11" id="KW-0863">Zinc-finger</keyword>
<gene>
    <name evidence="13" type="ORF">QJS10_CPB18g01829</name>
</gene>
<dbReference type="SUPFAM" id="SSF144232">
    <property type="entry name" value="HIT/MYND zinc finger-like"/>
    <property type="match status" value="1"/>
</dbReference>
<evidence type="ECO:0000313" key="14">
    <source>
        <dbReference type="Proteomes" id="UP001180020"/>
    </source>
</evidence>
<organism evidence="13 14">
    <name type="scientific">Acorus calamus</name>
    <name type="common">Sweet flag</name>
    <dbReference type="NCBI Taxonomy" id="4465"/>
    <lineage>
        <taxon>Eukaryota</taxon>
        <taxon>Viridiplantae</taxon>
        <taxon>Streptophyta</taxon>
        <taxon>Embryophyta</taxon>
        <taxon>Tracheophyta</taxon>
        <taxon>Spermatophyta</taxon>
        <taxon>Magnoliopsida</taxon>
        <taxon>Liliopsida</taxon>
        <taxon>Acoraceae</taxon>
        <taxon>Acorus</taxon>
    </lineage>
</organism>
<dbReference type="InterPro" id="IPR051639">
    <property type="entry name" value="BCD1"/>
</dbReference>
<dbReference type="Pfam" id="PF21373">
    <property type="entry name" value="ZNHIT3_C"/>
    <property type="match status" value="1"/>
</dbReference>
<dbReference type="PROSITE" id="PS51083">
    <property type="entry name" value="ZF_HIT"/>
    <property type="match status" value="1"/>
</dbReference>